<evidence type="ECO:0000313" key="3">
    <source>
        <dbReference type="Proteomes" id="UP000501130"/>
    </source>
</evidence>
<name>A0ABX6N3K1_9BURK</name>
<gene>
    <name evidence="2" type="ORF">HKT17_04185</name>
</gene>
<evidence type="ECO:0000256" key="1">
    <source>
        <dbReference type="SAM" id="Phobius"/>
    </source>
</evidence>
<organism evidence="2 3">
    <name type="scientific">Limnobacter profundi</name>
    <dbReference type="NCBI Taxonomy" id="2732163"/>
    <lineage>
        <taxon>Bacteria</taxon>
        <taxon>Pseudomonadati</taxon>
        <taxon>Pseudomonadota</taxon>
        <taxon>Betaproteobacteria</taxon>
        <taxon>Burkholderiales</taxon>
        <taxon>Burkholderiaceae</taxon>
        <taxon>Limnobacter</taxon>
    </lineage>
</organism>
<feature type="transmembrane region" description="Helical" evidence="1">
    <location>
        <begin position="21"/>
        <end position="47"/>
    </location>
</feature>
<evidence type="ECO:0000313" key="2">
    <source>
        <dbReference type="EMBL" id="QJR28962.1"/>
    </source>
</evidence>
<keyword evidence="1" id="KW-0812">Transmembrane</keyword>
<keyword evidence="3" id="KW-1185">Reference proteome</keyword>
<dbReference type="EMBL" id="CP053084">
    <property type="protein sequence ID" value="QJR28962.1"/>
    <property type="molecule type" value="Genomic_DNA"/>
</dbReference>
<dbReference type="RefSeq" id="WP_008251363.1">
    <property type="nucleotide sequence ID" value="NZ_CP053084.1"/>
</dbReference>
<keyword evidence="1" id="KW-1133">Transmembrane helix</keyword>
<sequence length="100" mass="10972">MQTTVSKTQWLKISSRQIVCLLLAFPAGLALANLFAAALAILLFKAGMEQSEALTLGLLLAYLAMPCWMLWVYCTASLAWLSAQGLLFGLLCAIVIYFPW</sequence>
<feature type="transmembrane region" description="Helical" evidence="1">
    <location>
        <begin position="78"/>
        <end position="98"/>
    </location>
</feature>
<feature type="transmembrane region" description="Helical" evidence="1">
    <location>
        <begin position="53"/>
        <end position="71"/>
    </location>
</feature>
<keyword evidence="1" id="KW-0472">Membrane</keyword>
<reference evidence="2 3" key="1">
    <citation type="submission" date="2020-05" db="EMBL/GenBank/DDBJ databases">
        <title>Compete genome of Limnobacter sp. SAORIC-580.</title>
        <authorList>
            <person name="Song J."/>
            <person name="Cho J.-C."/>
        </authorList>
    </citation>
    <scope>NUCLEOTIDE SEQUENCE [LARGE SCALE GENOMIC DNA]</scope>
    <source>
        <strain evidence="2 3">SAORIC-580</strain>
    </source>
</reference>
<accession>A0ABX6N3K1</accession>
<dbReference type="Proteomes" id="UP000501130">
    <property type="component" value="Chromosome"/>
</dbReference>
<protein>
    <submittedName>
        <fullName evidence="2">Uncharacterized protein</fullName>
    </submittedName>
</protein>
<proteinExistence type="predicted"/>